<organism evidence="1 2">
    <name type="scientific">Akanthomyces muscarius</name>
    <name type="common">Entomopathogenic fungus</name>
    <name type="synonym">Lecanicillium muscarium</name>
    <dbReference type="NCBI Taxonomy" id="2231603"/>
    <lineage>
        <taxon>Eukaryota</taxon>
        <taxon>Fungi</taxon>
        <taxon>Dikarya</taxon>
        <taxon>Ascomycota</taxon>
        <taxon>Pezizomycotina</taxon>
        <taxon>Sordariomycetes</taxon>
        <taxon>Hypocreomycetidae</taxon>
        <taxon>Hypocreales</taxon>
        <taxon>Cordycipitaceae</taxon>
        <taxon>Akanthomyces</taxon>
    </lineage>
</organism>
<evidence type="ECO:0008006" key="3">
    <source>
        <dbReference type="Google" id="ProtNLM"/>
    </source>
</evidence>
<evidence type="ECO:0000313" key="2">
    <source>
        <dbReference type="Proteomes" id="UP001144673"/>
    </source>
</evidence>
<dbReference type="AlphaFoldDB" id="A0A9W8QGQ8"/>
<accession>A0A9W8QGQ8</accession>
<protein>
    <recommendedName>
        <fullName evidence="3">AB hydrolase-1 domain-containing protein</fullName>
    </recommendedName>
</protein>
<dbReference type="KEGG" id="amus:LMH87_000142"/>
<keyword evidence="2" id="KW-1185">Reference proteome</keyword>
<dbReference type="Gene3D" id="3.40.50.1820">
    <property type="entry name" value="alpha/beta hydrolase"/>
    <property type="match status" value="1"/>
</dbReference>
<dbReference type="EMBL" id="JAJHUN010000007">
    <property type="protein sequence ID" value="KAJ4154868.1"/>
    <property type="molecule type" value="Genomic_DNA"/>
</dbReference>
<dbReference type="PANTHER" id="PTHR22946">
    <property type="entry name" value="DIENELACTONE HYDROLASE DOMAIN-CONTAINING PROTEIN-RELATED"/>
    <property type="match status" value="1"/>
</dbReference>
<dbReference type="PANTHER" id="PTHR22946:SF0">
    <property type="entry name" value="DIENELACTONE HYDROLASE DOMAIN-CONTAINING PROTEIN"/>
    <property type="match status" value="1"/>
</dbReference>
<dbReference type="RefSeq" id="XP_056054992.1">
    <property type="nucleotide sequence ID" value="XM_056198001.1"/>
</dbReference>
<evidence type="ECO:0000313" key="1">
    <source>
        <dbReference type="EMBL" id="KAJ4154868.1"/>
    </source>
</evidence>
<sequence length="338" mass="36246">MADRPAPYHTRGLPAPPPVSVHTIPMAGLLVDVYGLDELPADRASVPTTCLWLLHPRTRTRSHMMDIASRALAAWHADDARRWRSRGLVALAFDMPNHGSRLVSAAANEAWDKGNETHAVDMLGMVKGAVADMAGLMDVAEAYLGVGADAHVCLGWSLGGHSAWQAWMGEDRIDAAVVIVGCPDFMSLMSTRAAAGNLTPAGESFLGSRYFPSSLVRTTLAHDPKGLLFGTDAVPGLPLGAADKDRVRQALDGQRVRGKRLLLCSGGRDKLVPFAVGRPVVDVLADASRGWYPGVSVENKVYEDVGHAFGKDMVEDAVRFLVDAVARGPRERESKAKI</sequence>
<dbReference type="GeneID" id="80887301"/>
<comment type="caution">
    <text evidence="1">The sequence shown here is derived from an EMBL/GenBank/DDBJ whole genome shotgun (WGS) entry which is preliminary data.</text>
</comment>
<proteinExistence type="predicted"/>
<reference evidence="1" key="1">
    <citation type="journal article" date="2023" name="Access Microbiol">
        <title>De-novo genome assembly for Akanthomyces muscarius, a biocontrol agent of insect agricultural pests.</title>
        <authorList>
            <person name="Erdos Z."/>
            <person name="Studholme D.J."/>
            <person name="Raymond B."/>
            <person name="Sharma M."/>
        </authorList>
    </citation>
    <scope>NUCLEOTIDE SEQUENCE</scope>
    <source>
        <strain evidence="1">Ve6</strain>
    </source>
</reference>
<dbReference type="Proteomes" id="UP001144673">
    <property type="component" value="Chromosome 6"/>
</dbReference>
<dbReference type="SUPFAM" id="SSF53474">
    <property type="entry name" value="alpha/beta-Hydrolases"/>
    <property type="match status" value="1"/>
</dbReference>
<dbReference type="InterPro" id="IPR029058">
    <property type="entry name" value="AB_hydrolase_fold"/>
</dbReference>
<dbReference type="InterPro" id="IPR050261">
    <property type="entry name" value="FrsA_esterase"/>
</dbReference>
<name>A0A9W8QGQ8_AKAMU</name>
<gene>
    <name evidence="1" type="ORF">LMH87_000142</name>
</gene>